<evidence type="ECO:0000313" key="3">
    <source>
        <dbReference type="Proteomes" id="UP001304125"/>
    </source>
</evidence>
<keyword evidence="3" id="KW-1185">Reference proteome</keyword>
<dbReference type="GO" id="GO:0003677">
    <property type="term" value="F:DNA binding"/>
    <property type="evidence" value="ECO:0007669"/>
    <property type="project" value="InterPro"/>
</dbReference>
<protein>
    <submittedName>
        <fullName evidence="2">Helix-turn-helix domain-containing protein</fullName>
    </submittedName>
</protein>
<accession>A0AA96F7L6</accession>
<dbReference type="InterPro" id="IPR041657">
    <property type="entry name" value="HTH_17"/>
</dbReference>
<name>A0AA96F7L6_9MICO</name>
<organism evidence="2 3">
    <name type="scientific">Demequina capsici</name>
    <dbReference type="NCBI Taxonomy" id="3075620"/>
    <lineage>
        <taxon>Bacteria</taxon>
        <taxon>Bacillati</taxon>
        <taxon>Actinomycetota</taxon>
        <taxon>Actinomycetes</taxon>
        <taxon>Micrococcales</taxon>
        <taxon>Demequinaceae</taxon>
        <taxon>Demequina</taxon>
    </lineage>
</organism>
<dbReference type="AlphaFoldDB" id="A0AA96F7L6"/>
<sequence length="73" mass="8349">MVDMTVNEAAAELNCSPSTVYALVKSGDLVSYRLGLKGRIRITREALDELRRIQDIPKDPWIRTRPLSRKAHR</sequence>
<dbReference type="InterPro" id="IPR009061">
    <property type="entry name" value="DNA-bd_dom_put_sf"/>
</dbReference>
<dbReference type="NCBIfam" id="TIGR01764">
    <property type="entry name" value="excise"/>
    <property type="match status" value="1"/>
</dbReference>
<dbReference type="Proteomes" id="UP001304125">
    <property type="component" value="Chromosome"/>
</dbReference>
<evidence type="ECO:0000259" key="1">
    <source>
        <dbReference type="Pfam" id="PF12728"/>
    </source>
</evidence>
<proteinExistence type="predicted"/>
<dbReference type="Gene3D" id="1.10.1660.10">
    <property type="match status" value="1"/>
</dbReference>
<dbReference type="RefSeq" id="WP_313500108.1">
    <property type="nucleotide sequence ID" value="NZ_CP134879.1"/>
</dbReference>
<dbReference type="SUPFAM" id="SSF46955">
    <property type="entry name" value="Putative DNA-binding domain"/>
    <property type="match status" value="1"/>
</dbReference>
<gene>
    <name evidence="2" type="ORF">RN606_03785</name>
</gene>
<dbReference type="InterPro" id="IPR010093">
    <property type="entry name" value="SinI_DNA-bd"/>
</dbReference>
<dbReference type="Pfam" id="PF12728">
    <property type="entry name" value="HTH_17"/>
    <property type="match status" value="1"/>
</dbReference>
<dbReference type="EMBL" id="CP134879">
    <property type="protein sequence ID" value="WNM25278.1"/>
    <property type="molecule type" value="Genomic_DNA"/>
</dbReference>
<evidence type="ECO:0000313" key="2">
    <source>
        <dbReference type="EMBL" id="WNM25278.1"/>
    </source>
</evidence>
<feature type="domain" description="Helix-turn-helix" evidence="1">
    <location>
        <begin position="4"/>
        <end position="50"/>
    </location>
</feature>
<reference evidence="2 3" key="1">
    <citation type="submission" date="2023-09" db="EMBL/GenBank/DDBJ databases">
        <title>Demequina sp. a novel bacteria isolated from Capsicum annuum.</title>
        <authorList>
            <person name="Humaira Z."/>
            <person name="Lee J."/>
            <person name="Cho D."/>
        </authorList>
    </citation>
    <scope>NUCLEOTIDE SEQUENCE [LARGE SCALE GENOMIC DNA]</scope>
    <source>
        <strain evidence="2 3">OYTSA14</strain>
    </source>
</reference>